<dbReference type="PANTHER" id="PTHR33406">
    <property type="entry name" value="MEMBRANE PROTEIN MJ1562-RELATED"/>
    <property type="match status" value="1"/>
</dbReference>
<dbReference type="InterPro" id="IPR004869">
    <property type="entry name" value="MMPL_dom"/>
</dbReference>
<feature type="transmembrane region" description="Helical" evidence="8">
    <location>
        <begin position="402"/>
        <end position="422"/>
    </location>
</feature>
<protein>
    <submittedName>
        <fullName evidence="10">Membrane protein</fullName>
    </submittedName>
</protein>
<keyword evidence="4 8" id="KW-0812">Transmembrane</keyword>
<dbReference type="Gene3D" id="1.20.1640.10">
    <property type="entry name" value="Multidrug efflux transporter AcrB transmembrane domain"/>
    <property type="match status" value="2"/>
</dbReference>
<feature type="transmembrane region" description="Helical" evidence="8">
    <location>
        <begin position="571"/>
        <end position="592"/>
    </location>
</feature>
<name>A0A8J3VQE0_9ACTN</name>
<proteinExistence type="inferred from homology"/>
<feature type="transmembrane region" description="Helical" evidence="8">
    <location>
        <begin position="32"/>
        <end position="50"/>
    </location>
</feature>
<dbReference type="InterPro" id="IPR050545">
    <property type="entry name" value="Mycobact_MmpL"/>
</dbReference>
<dbReference type="AlphaFoldDB" id="A0A8J3VQE0"/>
<feature type="transmembrane region" description="Helical" evidence="8">
    <location>
        <begin position="345"/>
        <end position="368"/>
    </location>
</feature>
<organism evidence="10 11">
    <name type="scientific">Rugosimonospora africana</name>
    <dbReference type="NCBI Taxonomy" id="556532"/>
    <lineage>
        <taxon>Bacteria</taxon>
        <taxon>Bacillati</taxon>
        <taxon>Actinomycetota</taxon>
        <taxon>Actinomycetes</taxon>
        <taxon>Micromonosporales</taxon>
        <taxon>Micromonosporaceae</taxon>
        <taxon>Rugosimonospora</taxon>
    </lineage>
</organism>
<evidence type="ECO:0000256" key="5">
    <source>
        <dbReference type="ARBA" id="ARBA00022989"/>
    </source>
</evidence>
<feature type="transmembrane region" description="Helical" evidence="8">
    <location>
        <begin position="604"/>
        <end position="625"/>
    </location>
</feature>
<dbReference type="SUPFAM" id="SSF82866">
    <property type="entry name" value="Multidrug efflux transporter AcrB transmembrane domain"/>
    <property type="match status" value="2"/>
</dbReference>
<dbReference type="PROSITE" id="PS50156">
    <property type="entry name" value="SSD"/>
    <property type="match status" value="2"/>
</dbReference>
<feature type="domain" description="SSD" evidence="9">
    <location>
        <begin position="574"/>
        <end position="701"/>
    </location>
</feature>
<evidence type="ECO:0000256" key="8">
    <source>
        <dbReference type="SAM" id="Phobius"/>
    </source>
</evidence>
<accession>A0A8J3VQE0</accession>
<feature type="domain" description="SSD" evidence="9">
    <location>
        <begin position="261"/>
        <end position="366"/>
    </location>
</feature>
<dbReference type="GO" id="GO:0005886">
    <property type="term" value="C:plasma membrane"/>
    <property type="evidence" value="ECO:0007669"/>
    <property type="project" value="UniProtKB-SubCell"/>
</dbReference>
<evidence type="ECO:0000259" key="9">
    <source>
        <dbReference type="PROSITE" id="PS50156"/>
    </source>
</evidence>
<dbReference type="Proteomes" id="UP000642748">
    <property type="component" value="Unassembled WGS sequence"/>
</dbReference>
<evidence type="ECO:0000256" key="1">
    <source>
        <dbReference type="ARBA" id="ARBA00004651"/>
    </source>
</evidence>
<feature type="transmembrane region" description="Helical" evidence="8">
    <location>
        <begin position="237"/>
        <end position="258"/>
    </location>
</feature>
<feature type="transmembrane region" description="Helical" evidence="8">
    <location>
        <begin position="678"/>
        <end position="703"/>
    </location>
</feature>
<dbReference type="Pfam" id="PF03176">
    <property type="entry name" value="MMPL"/>
    <property type="match status" value="2"/>
</dbReference>
<keyword evidence="11" id="KW-1185">Reference proteome</keyword>
<evidence type="ECO:0000313" key="11">
    <source>
        <dbReference type="Proteomes" id="UP000642748"/>
    </source>
</evidence>
<keyword evidence="6 8" id="KW-0472">Membrane</keyword>
<feature type="transmembrane region" description="Helical" evidence="8">
    <location>
        <begin position="646"/>
        <end position="666"/>
    </location>
</feature>
<feature type="transmembrane region" description="Helical" evidence="8">
    <location>
        <begin position="312"/>
        <end position="333"/>
    </location>
</feature>
<evidence type="ECO:0000256" key="4">
    <source>
        <dbReference type="ARBA" id="ARBA00022692"/>
    </source>
</evidence>
<evidence type="ECO:0000313" key="10">
    <source>
        <dbReference type="EMBL" id="GIH14366.1"/>
    </source>
</evidence>
<evidence type="ECO:0000256" key="7">
    <source>
        <dbReference type="SAM" id="MobiDB-lite"/>
    </source>
</evidence>
<dbReference type="RefSeq" id="WP_203918032.1">
    <property type="nucleotide sequence ID" value="NZ_BONZ01000023.1"/>
</dbReference>
<feature type="region of interest" description="Disordered" evidence="7">
    <location>
        <begin position="1"/>
        <end position="20"/>
    </location>
</feature>
<feature type="region of interest" description="Disordered" evidence="7">
    <location>
        <begin position="65"/>
        <end position="88"/>
    </location>
</feature>
<gene>
    <name evidence="10" type="ORF">Raf01_25380</name>
</gene>
<keyword evidence="5 8" id="KW-1133">Transmembrane helix</keyword>
<dbReference type="PANTHER" id="PTHR33406:SF6">
    <property type="entry name" value="MEMBRANE PROTEIN YDGH-RELATED"/>
    <property type="match status" value="1"/>
</dbReference>
<keyword evidence="3" id="KW-1003">Cell membrane</keyword>
<evidence type="ECO:0000256" key="6">
    <source>
        <dbReference type="ARBA" id="ARBA00023136"/>
    </source>
</evidence>
<feature type="transmembrane region" description="Helical" evidence="8">
    <location>
        <begin position="213"/>
        <end position="230"/>
    </location>
</feature>
<reference evidence="10" key="1">
    <citation type="submission" date="2021-01" db="EMBL/GenBank/DDBJ databases">
        <title>Whole genome shotgun sequence of Rugosimonospora africana NBRC 104875.</title>
        <authorList>
            <person name="Komaki H."/>
            <person name="Tamura T."/>
        </authorList>
    </citation>
    <scope>NUCLEOTIDE SEQUENCE</scope>
    <source>
        <strain evidence="10">NBRC 104875</strain>
    </source>
</reference>
<evidence type="ECO:0000256" key="2">
    <source>
        <dbReference type="ARBA" id="ARBA00010157"/>
    </source>
</evidence>
<feature type="transmembrane region" description="Helical" evidence="8">
    <location>
        <begin position="270"/>
        <end position="291"/>
    </location>
</feature>
<comment type="subcellular location">
    <subcellularLocation>
        <location evidence="1">Cell membrane</location>
        <topology evidence="1">Multi-pass membrane protein</topology>
    </subcellularLocation>
</comment>
<sequence length="730" mass="73986">MQPAADTTEPGRTAVPQREPTPGRFVRALRRWRWPVLAGWVVAAVLLFPYSNGLSSATHDTAAANLPSSAPSTRVAELQESAERGQPHSDQVTVVFVRDTGLTAADLRTIESEREAVTGLAGPIGSGGSVSAGGAAGRGDLGAAGPVQRSADGTAAGFTADVTAYPADLTGSDTDAVKAVRAAVAGSAGDGLRVAVTGSAAVTADSGIGNQSTLLLTSLAIVLIILLIVYRSPLLWVFPLLGTLAALILAKAVTHALAGAGLTVTSLSTAILTVLVLGTSTDYAMLLIHRYREELRLHPTPAEAMGVALRRTLPVVGASAATVVAAMLCLLAAQSAALRGLGPVAAVSVVSALLAQVTLLPAVLLVVGRPGFWPSVPRRAAAGRDESRIWAAVGRRVARRPLPVAGAALALLGVACVGLATLHTDNDPVAAVKGHPGSVTGARMLAGHFPPGATAPLLLLAPPGEAGTAAAAAAATAHVASVSPTSPVGGYSGYTVVMSVPPYGASGYATIADLRHRLERVAPGSLIGGGPAVQYDTDRAAHRDAIVLIPLILAVILVIVSVLLRAIVAPLILVVTTALSFAASLGLSSLLWRALGFSGIEAQLPLYIFVFLVALGVDYNIFLVARIREVGRRAGIREGTLRGLSVTGGVITAAGVVLAATFAALARLPLVPVAEVGIAIAVGVLLDTLLVRTVLVPAGLLAIGESVWWPSRVGRDGTPSGVRPAASPAR</sequence>
<comment type="similarity">
    <text evidence="2">Belongs to the resistance-nodulation-cell division (RND) (TC 2.A.6) family. MmpL subfamily.</text>
</comment>
<dbReference type="EMBL" id="BONZ01000023">
    <property type="protein sequence ID" value="GIH14366.1"/>
    <property type="molecule type" value="Genomic_DNA"/>
</dbReference>
<comment type="caution">
    <text evidence="10">The sequence shown here is derived from an EMBL/GenBank/DDBJ whole genome shotgun (WGS) entry which is preliminary data.</text>
</comment>
<feature type="transmembrane region" description="Helical" evidence="8">
    <location>
        <begin position="545"/>
        <end position="564"/>
    </location>
</feature>
<evidence type="ECO:0000256" key="3">
    <source>
        <dbReference type="ARBA" id="ARBA00022475"/>
    </source>
</evidence>
<dbReference type="InterPro" id="IPR000731">
    <property type="entry name" value="SSD"/>
</dbReference>